<dbReference type="GeneID" id="17287771"/>
<dbReference type="OrthoDB" id="1914839at2759"/>
<dbReference type="InterPro" id="IPR019734">
    <property type="entry name" value="TPR_rpt"/>
</dbReference>
<dbReference type="EMBL" id="JH993380">
    <property type="protein sequence ID" value="EKX31053.1"/>
    <property type="molecule type" value="Genomic_DNA"/>
</dbReference>
<dbReference type="STRING" id="905079.L1I460"/>
<reference evidence="3" key="3">
    <citation type="submission" date="2016-03" db="UniProtKB">
        <authorList>
            <consortium name="EnsemblProtists"/>
        </authorList>
    </citation>
    <scope>IDENTIFICATION</scope>
</reference>
<dbReference type="Pfam" id="PF13414">
    <property type="entry name" value="TPR_11"/>
    <property type="match status" value="1"/>
</dbReference>
<evidence type="ECO:0000313" key="2">
    <source>
        <dbReference type="EMBL" id="EKX31053.1"/>
    </source>
</evidence>
<dbReference type="eggNOG" id="ENOG502QPJ1">
    <property type="taxonomic scope" value="Eukaryota"/>
</dbReference>
<dbReference type="Gene3D" id="1.25.40.10">
    <property type="entry name" value="Tetratricopeptide repeat domain"/>
    <property type="match status" value="1"/>
</dbReference>
<organism evidence="2">
    <name type="scientific">Guillardia theta (strain CCMP2712)</name>
    <name type="common">Cryptophyte</name>
    <dbReference type="NCBI Taxonomy" id="905079"/>
    <lineage>
        <taxon>Eukaryota</taxon>
        <taxon>Cryptophyceae</taxon>
        <taxon>Pyrenomonadales</taxon>
        <taxon>Geminigeraceae</taxon>
        <taxon>Guillardia</taxon>
    </lineage>
</organism>
<evidence type="ECO:0000256" key="1">
    <source>
        <dbReference type="PROSITE-ProRule" id="PRU00339"/>
    </source>
</evidence>
<keyword evidence="4" id="KW-1185">Reference proteome</keyword>
<dbReference type="PaxDb" id="55529-EKX31053"/>
<dbReference type="EnsemblProtists" id="EKX31053">
    <property type="protein sequence ID" value="EKX31053"/>
    <property type="gene ID" value="GUITHDRAFT_46611"/>
</dbReference>
<feature type="non-terminal residue" evidence="2">
    <location>
        <position position="100"/>
    </location>
</feature>
<keyword evidence="1" id="KW-0802">TPR repeat</keyword>
<protein>
    <submittedName>
        <fullName evidence="2 3">Uncharacterized protein</fullName>
    </submittedName>
</protein>
<feature type="repeat" description="TPR" evidence="1">
    <location>
        <begin position="49"/>
        <end position="82"/>
    </location>
</feature>
<dbReference type="SUPFAM" id="SSF48452">
    <property type="entry name" value="TPR-like"/>
    <property type="match status" value="1"/>
</dbReference>
<sequence>MSYSELRKKQNVSWANESVRKGIHHAADRNYVMAIKCYQNALELDSENADAYVALGAAYANTSKSHEAIEAFSKALEIQPDHSNAIKYLNATRSKFGLAQ</sequence>
<evidence type="ECO:0000313" key="3">
    <source>
        <dbReference type="EnsemblProtists" id="EKX31053"/>
    </source>
</evidence>
<dbReference type="PROSITE" id="PS50005">
    <property type="entry name" value="TPR"/>
    <property type="match status" value="1"/>
</dbReference>
<reference evidence="4" key="2">
    <citation type="submission" date="2012-11" db="EMBL/GenBank/DDBJ databases">
        <authorList>
            <person name="Kuo A."/>
            <person name="Curtis B.A."/>
            <person name="Tanifuji G."/>
            <person name="Burki F."/>
            <person name="Gruber A."/>
            <person name="Irimia M."/>
            <person name="Maruyama S."/>
            <person name="Arias M.C."/>
            <person name="Ball S.G."/>
            <person name="Gile G.H."/>
            <person name="Hirakawa Y."/>
            <person name="Hopkins J.F."/>
            <person name="Rensing S.A."/>
            <person name="Schmutz J."/>
            <person name="Symeonidi A."/>
            <person name="Elias M."/>
            <person name="Eveleigh R.J."/>
            <person name="Herman E.K."/>
            <person name="Klute M.J."/>
            <person name="Nakayama T."/>
            <person name="Obornik M."/>
            <person name="Reyes-Prieto A."/>
            <person name="Armbrust E.V."/>
            <person name="Aves S.J."/>
            <person name="Beiko R.G."/>
            <person name="Coutinho P."/>
            <person name="Dacks J.B."/>
            <person name="Durnford D.G."/>
            <person name="Fast N.M."/>
            <person name="Green B.R."/>
            <person name="Grisdale C."/>
            <person name="Hempe F."/>
            <person name="Henrissat B."/>
            <person name="Hoppner M.P."/>
            <person name="Ishida K.-I."/>
            <person name="Kim E."/>
            <person name="Koreny L."/>
            <person name="Kroth P.G."/>
            <person name="Liu Y."/>
            <person name="Malik S.-B."/>
            <person name="Maier U.G."/>
            <person name="McRose D."/>
            <person name="Mock T."/>
            <person name="Neilson J.A."/>
            <person name="Onodera N.T."/>
            <person name="Poole A.M."/>
            <person name="Pritham E.J."/>
            <person name="Richards T.A."/>
            <person name="Rocap G."/>
            <person name="Roy S.W."/>
            <person name="Sarai C."/>
            <person name="Schaack S."/>
            <person name="Shirato S."/>
            <person name="Slamovits C.H."/>
            <person name="Spencer D.F."/>
            <person name="Suzuki S."/>
            <person name="Worden A.Z."/>
            <person name="Zauner S."/>
            <person name="Barry K."/>
            <person name="Bell C."/>
            <person name="Bharti A.K."/>
            <person name="Crow J.A."/>
            <person name="Grimwood J."/>
            <person name="Kramer R."/>
            <person name="Lindquist E."/>
            <person name="Lucas S."/>
            <person name="Salamov A."/>
            <person name="McFadden G.I."/>
            <person name="Lane C.E."/>
            <person name="Keeling P.J."/>
            <person name="Gray M.W."/>
            <person name="Grigoriev I.V."/>
            <person name="Archibald J.M."/>
        </authorList>
    </citation>
    <scope>NUCLEOTIDE SEQUENCE</scope>
    <source>
        <strain evidence="4">CCMP2712</strain>
    </source>
</reference>
<dbReference type="PANTHER" id="PTHR23184">
    <property type="entry name" value="TETRATRICOPEPTIDE REPEAT PROTEIN 14"/>
    <property type="match status" value="1"/>
</dbReference>
<reference evidence="2 4" key="1">
    <citation type="journal article" date="2012" name="Nature">
        <title>Algal genomes reveal evolutionary mosaicism and the fate of nucleomorphs.</title>
        <authorList>
            <consortium name="DOE Joint Genome Institute"/>
            <person name="Curtis B.A."/>
            <person name="Tanifuji G."/>
            <person name="Burki F."/>
            <person name="Gruber A."/>
            <person name="Irimia M."/>
            <person name="Maruyama S."/>
            <person name="Arias M.C."/>
            <person name="Ball S.G."/>
            <person name="Gile G.H."/>
            <person name="Hirakawa Y."/>
            <person name="Hopkins J.F."/>
            <person name="Kuo A."/>
            <person name="Rensing S.A."/>
            <person name="Schmutz J."/>
            <person name="Symeonidi A."/>
            <person name="Elias M."/>
            <person name="Eveleigh R.J."/>
            <person name="Herman E.K."/>
            <person name="Klute M.J."/>
            <person name="Nakayama T."/>
            <person name="Obornik M."/>
            <person name="Reyes-Prieto A."/>
            <person name="Armbrust E.V."/>
            <person name="Aves S.J."/>
            <person name="Beiko R.G."/>
            <person name="Coutinho P."/>
            <person name="Dacks J.B."/>
            <person name="Durnford D.G."/>
            <person name="Fast N.M."/>
            <person name="Green B.R."/>
            <person name="Grisdale C.J."/>
            <person name="Hempel F."/>
            <person name="Henrissat B."/>
            <person name="Hoppner M.P."/>
            <person name="Ishida K."/>
            <person name="Kim E."/>
            <person name="Koreny L."/>
            <person name="Kroth P.G."/>
            <person name="Liu Y."/>
            <person name="Malik S.B."/>
            <person name="Maier U.G."/>
            <person name="McRose D."/>
            <person name="Mock T."/>
            <person name="Neilson J.A."/>
            <person name="Onodera N.T."/>
            <person name="Poole A.M."/>
            <person name="Pritham E.J."/>
            <person name="Richards T.A."/>
            <person name="Rocap G."/>
            <person name="Roy S.W."/>
            <person name="Sarai C."/>
            <person name="Schaack S."/>
            <person name="Shirato S."/>
            <person name="Slamovits C.H."/>
            <person name="Spencer D.F."/>
            <person name="Suzuki S."/>
            <person name="Worden A.Z."/>
            <person name="Zauner S."/>
            <person name="Barry K."/>
            <person name="Bell C."/>
            <person name="Bharti A.K."/>
            <person name="Crow J.A."/>
            <person name="Grimwood J."/>
            <person name="Kramer R."/>
            <person name="Lindquist E."/>
            <person name="Lucas S."/>
            <person name="Salamov A."/>
            <person name="McFadden G.I."/>
            <person name="Lane C.E."/>
            <person name="Keeling P.J."/>
            <person name="Gray M.W."/>
            <person name="Grigoriev I.V."/>
            <person name="Archibald J.M."/>
        </authorList>
    </citation>
    <scope>NUCLEOTIDE SEQUENCE</scope>
    <source>
        <strain evidence="2 4">CCMP2712</strain>
    </source>
</reference>
<accession>L1I460</accession>
<evidence type="ECO:0000313" key="4">
    <source>
        <dbReference type="Proteomes" id="UP000011087"/>
    </source>
</evidence>
<dbReference type="RefSeq" id="XP_005818033.1">
    <property type="nucleotide sequence ID" value="XM_005817976.1"/>
</dbReference>
<proteinExistence type="predicted"/>
<dbReference type="PANTHER" id="PTHR23184:SF9">
    <property type="entry name" value="TETRATRICOPEPTIDE REPEAT PROTEIN 14"/>
    <property type="match status" value="1"/>
</dbReference>
<dbReference type="Proteomes" id="UP000011087">
    <property type="component" value="Unassembled WGS sequence"/>
</dbReference>
<gene>
    <name evidence="2" type="ORF">GUITHDRAFT_46611</name>
</gene>
<dbReference type="InterPro" id="IPR011990">
    <property type="entry name" value="TPR-like_helical_dom_sf"/>
</dbReference>
<dbReference type="SMART" id="SM00028">
    <property type="entry name" value="TPR"/>
    <property type="match status" value="2"/>
</dbReference>
<dbReference type="InterPro" id="IPR039190">
    <property type="entry name" value="TTC14"/>
</dbReference>
<dbReference type="AlphaFoldDB" id="L1I460"/>
<dbReference type="HOGENOM" id="CLU_2313575_0_0_1"/>
<dbReference type="KEGG" id="gtt:GUITHDRAFT_46611"/>
<dbReference type="PROSITE" id="PS50293">
    <property type="entry name" value="TPR_REGION"/>
    <property type="match status" value="1"/>
</dbReference>
<name>L1I460_GUITC</name>